<gene>
    <name evidence="5" type="ORF">Q8A70_02200</name>
</gene>
<dbReference type="PROSITE" id="PS51123">
    <property type="entry name" value="OMPA_2"/>
    <property type="match status" value="1"/>
</dbReference>
<dbReference type="CDD" id="cd07185">
    <property type="entry name" value="OmpA_C-like"/>
    <property type="match status" value="1"/>
</dbReference>
<dbReference type="InterPro" id="IPR006665">
    <property type="entry name" value="OmpA-like"/>
</dbReference>
<feature type="transmembrane region" description="Helical" evidence="3">
    <location>
        <begin position="21"/>
        <end position="43"/>
    </location>
</feature>
<keyword evidence="6" id="KW-1185">Reference proteome</keyword>
<dbReference type="InterPro" id="IPR050330">
    <property type="entry name" value="Bact_OuterMem_StrucFunc"/>
</dbReference>
<keyword evidence="3" id="KW-0812">Transmembrane</keyword>
<evidence type="ECO:0000256" key="2">
    <source>
        <dbReference type="SAM" id="Coils"/>
    </source>
</evidence>
<evidence type="ECO:0000256" key="3">
    <source>
        <dbReference type="SAM" id="Phobius"/>
    </source>
</evidence>
<keyword evidence="3" id="KW-1133">Transmembrane helix</keyword>
<comment type="caution">
    <text evidence="5">The sequence shown here is derived from an EMBL/GenBank/DDBJ whole genome shotgun (WGS) entry which is preliminary data.</text>
</comment>
<evidence type="ECO:0000313" key="5">
    <source>
        <dbReference type="EMBL" id="MDQ7246455.1"/>
    </source>
</evidence>
<dbReference type="RefSeq" id="WP_379953847.1">
    <property type="nucleotide sequence ID" value="NZ_JAUYVI010000001.1"/>
</dbReference>
<dbReference type="EMBL" id="JAUYVI010000001">
    <property type="protein sequence ID" value="MDQ7246455.1"/>
    <property type="molecule type" value="Genomic_DNA"/>
</dbReference>
<dbReference type="PANTHER" id="PTHR30329">
    <property type="entry name" value="STATOR ELEMENT OF FLAGELLAR MOTOR COMPLEX"/>
    <property type="match status" value="1"/>
</dbReference>
<feature type="coiled-coil region" evidence="2">
    <location>
        <begin position="47"/>
        <end position="221"/>
    </location>
</feature>
<name>A0ABU0YFG6_9PROT</name>
<dbReference type="Proteomes" id="UP001230156">
    <property type="component" value="Unassembled WGS sequence"/>
</dbReference>
<organism evidence="5 6">
    <name type="scientific">Dongia sedimenti</name>
    <dbReference type="NCBI Taxonomy" id="3064282"/>
    <lineage>
        <taxon>Bacteria</taxon>
        <taxon>Pseudomonadati</taxon>
        <taxon>Pseudomonadota</taxon>
        <taxon>Alphaproteobacteria</taxon>
        <taxon>Rhodospirillales</taxon>
        <taxon>Dongiaceae</taxon>
        <taxon>Dongia</taxon>
    </lineage>
</organism>
<accession>A0ABU0YFG6</accession>
<evidence type="ECO:0000256" key="1">
    <source>
        <dbReference type="PROSITE-ProRule" id="PRU00473"/>
    </source>
</evidence>
<evidence type="ECO:0000313" key="6">
    <source>
        <dbReference type="Proteomes" id="UP001230156"/>
    </source>
</evidence>
<dbReference type="InterPro" id="IPR036737">
    <property type="entry name" value="OmpA-like_sf"/>
</dbReference>
<feature type="domain" description="OmpA-like" evidence="4">
    <location>
        <begin position="264"/>
        <end position="390"/>
    </location>
</feature>
<proteinExistence type="predicted"/>
<dbReference type="Gene3D" id="1.10.287.1490">
    <property type="match status" value="1"/>
</dbReference>
<reference evidence="6" key="1">
    <citation type="submission" date="2023-08" db="EMBL/GenBank/DDBJ databases">
        <title>Rhodospirillaceae gen. nov., a novel taxon isolated from the Yangtze River Yuezi River estuary sludge.</title>
        <authorList>
            <person name="Ruan L."/>
        </authorList>
    </citation>
    <scope>NUCLEOTIDE SEQUENCE [LARGE SCALE GENOMIC DNA]</scope>
    <source>
        <strain evidence="6">R-7</strain>
    </source>
</reference>
<dbReference type="SUPFAM" id="SSF103088">
    <property type="entry name" value="OmpA-like"/>
    <property type="match status" value="1"/>
</dbReference>
<sequence length="390" mass="43198">MALASRRRGRNIEAWPGYVDVLSTLLMVIVFVLMIFVVAQLYLSQALTGKDQTLAKLSQQLNELSEMLSMERGNSQQLKVQLSQLSSALTKSTAERDALQNRLTVVIGERDSLKAQLGDANSQIAASKEKQKELEDAYKTIDADKNKITALLNDIAALESLRDDLQNKLLTADENAKQITSQSEAQVALLNQQILAMREQLAQLAATLDASEQKSKEQQVQIADLGSKLNAALASKVEELARYRSEFFGRLREALGQRDDIRIVGDRFVFQSEVLFASGSADIGDAGRDQLDTLATTLILITKEIPNDIDWVLRIDGHTDKRPITSGLYPSNWELSTARAISVLKYLASKGIPENRMAAAGFAEYSPLDPGDSEEALTKNRRIEFKLDQR</sequence>
<dbReference type="Gene3D" id="3.30.1330.60">
    <property type="entry name" value="OmpA-like domain"/>
    <property type="match status" value="1"/>
</dbReference>
<dbReference type="PANTHER" id="PTHR30329:SF21">
    <property type="entry name" value="LIPOPROTEIN YIAD-RELATED"/>
    <property type="match status" value="1"/>
</dbReference>
<evidence type="ECO:0000259" key="4">
    <source>
        <dbReference type="PROSITE" id="PS51123"/>
    </source>
</evidence>
<dbReference type="NCBIfam" id="NF006543">
    <property type="entry name" value="PRK09039.1-2"/>
    <property type="match status" value="1"/>
</dbReference>
<protein>
    <submittedName>
        <fullName evidence="5">Peptidoglycan -binding protein</fullName>
    </submittedName>
</protein>
<dbReference type="Pfam" id="PF00691">
    <property type="entry name" value="OmpA"/>
    <property type="match status" value="1"/>
</dbReference>
<keyword evidence="2" id="KW-0175">Coiled coil</keyword>
<keyword evidence="1 3" id="KW-0472">Membrane</keyword>